<reference evidence="4" key="2">
    <citation type="submission" date="2021-08" db="EMBL/GenBank/DDBJ databases">
        <authorList>
            <person name="Dalcin Martins P."/>
        </authorList>
    </citation>
    <scope>NUCLEOTIDE SEQUENCE</scope>
    <source>
        <strain evidence="4">MAG_39</strain>
    </source>
</reference>
<dbReference type="InterPro" id="IPR003018">
    <property type="entry name" value="GAF"/>
</dbReference>
<dbReference type="InterPro" id="IPR001610">
    <property type="entry name" value="PAC"/>
</dbReference>
<reference evidence="4" key="1">
    <citation type="journal article" date="2021" name="bioRxiv">
        <title>Unraveling nitrogen, sulfur and carbon metabolic pathways and microbial community transcriptional responses to substrate deprivation and toxicity stresses in a bioreactor mimicking anoxic brackish coastal sediment conditions.</title>
        <authorList>
            <person name="Martins P.D."/>
            <person name="Echeveste M.J."/>
            <person name="Arshad A."/>
            <person name="Kurth J."/>
            <person name="Ouboter H."/>
            <person name="Jetten M.S.M."/>
            <person name="Welte C.U."/>
        </authorList>
    </citation>
    <scope>NUCLEOTIDE SEQUENCE</scope>
    <source>
        <strain evidence="4">MAG_39</strain>
    </source>
</reference>
<dbReference type="Gene3D" id="3.30.70.270">
    <property type="match status" value="1"/>
</dbReference>
<evidence type="ECO:0000313" key="4">
    <source>
        <dbReference type="EMBL" id="MBZ0157083.1"/>
    </source>
</evidence>
<organism evidence="4 5">
    <name type="scientific">Candidatus Nitrobium versatile</name>
    <dbReference type="NCBI Taxonomy" id="2884831"/>
    <lineage>
        <taxon>Bacteria</taxon>
        <taxon>Pseudomonadati</taxon>
        <taxon>Nitrospirota</taxon>
        <taxon>Nitrospiria</taxon>
        <taxon>Nitrospirales</taxon>
        <taxon>Nitrospiraceae</taxon>
        <taxon>Candidatus Nitrobium</taxon>
    </lineage>
</organism>
<feature type="domain" description="PAS" evidence="1">
    <location>
        <begin position="480"/>
        <end position="552"/>
    </location>
</feature>
<feature type="domain" description="PAS" evidence="1">
    <location>
        <begin position="608"/>
        <end position="678"/>
    </location>
</feature>
<dbReference type="InterPro" id="IPR029016">
    <property type="entry name" value="GAF-like_dom_sf"/>
</dbReference>
<protein>
    <submittedName>
        <fullName evidence="4">PAS domain S-box protein</fullName>
    </submittedName>
</protein>
<dbReference type="Pfam" id="PF08448">
    <property type="entry name" value="PAS_4"/>
    <property type="match status" value="1"/>
</dbReference>
<feature type="domain" description="PAC" evidence="2">
    <location>
        <begin position="555"/>
        <end position="607"/>
    </location>
</feature>
<dbReference type="Pfam" id="PF00990">
    <property type="entry name" value="GGDEF"/>
    <property type="match status" value="1"/>
</dbReference>
<evidence type="ECO:0000313" key="5">
    <source>
        <dbReference type="Proteomes" id="UP000705867"/>
    </source>
</evidence>
<evidence type="ECO:0000259" key="2">
    <source>
        <dbReference type="PROSITE" id="PS50113"/>
    </source>
</evidence>
<dbReference type="PANTHER" id="PTHR44757">
    <property type="entry name" value="DIGUANYLATE CYCLASE DGCP"/>
    <property type="match status" value="1"/>
</dbReference>
<dbReference type="PROSITE" id="PS50113">
    <property type="entry name" value="PAC"/>
    <property type="match status" value="2"/>
</dbReference>
<dbReference type="InterPro" id="IPR000014">
    <property type="entry name" value="PAS"/>
</dbReference>
<dbReference type="InterPro" id="IPR013656">
    <property type="entry name" value="PAS_4"/>
</dbReference>
<feature type="domain" description="GGDEF" evidence="3">
    <location>
        <begin position="763"/>
        <end position="815"/>
    </location>
</feature>
<dbReference type="NCBIfam" id="TIGR00229">
    <property type="entry name" value="sensory_box"/>
    <property type="match status" value="3"/>
</dbReference>
<dbReference type="NCBIfam" id="TIGR00254">
    <property type="entry name" value="GGDEF"/>
    <property type="match status" value="1"/>
</dbReference>
<dbReference type="PANTHER" id="PTHR44757:SF2">
    <property type="entry name" value="BIOFILM ARCHITECTURE MAINTENANCE PROTEIN MBAA"/>
    <property type="match status" value="1"/>
</dbReference>
<comment type="caution">
    <text evidence="4">The sequence shown here is derived from an EMBL/GenBank/DDBJ whole genome shotgun (WGS) entry which is preliminary data.</text>
</comment>
<dbReference type="SMART" id="SM00091">
    <property type="entry name" value="PAS"/>
    <property type="match status" value="3"/>
</dbReference>
<dbReference type="PROSITE" id="PS50112">
    <property type="entry name" value="PAS"/>
    <property type="match status" value="3"/>
</dbReference>
<feature type="domain" description="PAC" evidence="2">
    <location>
        <begin position="675"/>
        <end position="731"/>
    </location>
</feature>
<dbReference type="CDD" id="cd01949">
    <property type="entry name" value="GGDEF"/>
    <property type="match status" value="1"/>
</dbReference>
<dbReference type="SUPFAM" id="SSF55073">
    <property type="entry name" value="Nucleotide cyclase"/>
    <property type="match status" value="1"/>
</dbReference>
<dbReference type="InterPro" id="IPR043128">
    <property type="entry name" value="Rev_trsase/Diguanyl_cyclase"/>
</dbReference>
<dbReference type="Gene3D" id="3.30.450.20">
    <property type="entry name" value="PAS domain"/>
    <property type="match status" value="3"/>
</dbReference>
<feature type="non-terminal residue" evidence="4">
    <location>
        <position position="815"/>
    </location>
</feature>
<dbReference type="AlphaFoldDB" id="A0A953M290"/>
<dbReference type="SUPFAM" id="SSF55785">
    <property type="entry name" value="PYP-like sensor domain (PAS domain)"/>
    <property type="match status" value="3"/>
</dbReference>
<gene>
    <name evidence="4" type="ORF">K8I29_12835</name>
</gene>
<accession>A0A953M290</accession>
<dbReference type="SUPFAM" id="SSF55781">
    <property type="entry name" value="GAF domain-like"/>
    <property type="match status" value="2"/>
</dbReference>
<dbReference type="SMART" id="SM00267">
    <property type="entry name" value="GGDEF"/>
    <property type="match status" value="1"/>
</dbReference>
<sequence>MERQVGIETEQELRRAIALCDALIRINMIINSTLDIETIMQRIAIEAADTIGCDSTFIALSEGNRWRMRYLHKLPRELTEKTYSDNDLPHVAIAVNTKEPILISAVARDSRVNPEVMESMGVKSVLTVPLMVKDRAIGAACFNYQEKEVDFGDREINFARQVASSISLALSNSSLYGEVKEARDLDDALNRINTLVHSTLNIDEIMNRVITEGTDALGAESAMVFFQSDDQWEVRYVYKLPGELIGRKYDSETVKHTVIAAQTKEPVSISDMHHDDRIDPHFAESLHIKSLLDFPLLAKEKALGDVVFHYHSKPVAFSDTHIEFARKLTASLASALENSQLFEQLRKAEAELRTSEARFYSLASTALDAIILIDNDGNVSFWNDAATRIFGYTNQEVSGKYLHSFIMPERHIDTFRKGYETFQKTGQGPFIGKVYETEGKRKDGTEFPVELSLAALKLKDTWNAVGIVRDITTRKQEEKTRAYLSAIVESTSAAVISLTKDLNGIIQTWNKGAERVYGYSAEEAVGRHISFLVPPGHKDDIPDILERVKRGESVERYETVRTRKDGTHIHVSLDVSPILDPQGTIMGAATIAHNITDRKYAEEKVRESREQLQVIIDTVPSLISYVDRNFHYRWNNRTYREWFHRTAEEITGRHMRDILGEEVFQRILPRLQKALSGEVVYYDDYLAYPSGGRWVHGVYMPNRTARGEVDGIVVFVNDITERKKMEEEIRHMAHHDALTGLPNRRLFRDVVNMEMAQARRTRKKLAILFLDLDRFKEVNDTLGHEAGDALLKEVARRLRANIRESDTVARIGGDE</sequence>
<dbReference type="Proteomes" id="UP000705867">
    <property type="component" value="Unassembled WGS sequence"/>
</dbReference>
<dbReference type="SMART" id="SM00086">
    <property type="entry name" value="PAC"/>
    <property type="match status" value="3"/>
</dbReference>
<dbReference type="Pfam" id="PF13426">
    <property type="entry name" value="PAS_9"/>
    <property type="match status" value="2"/>
</dbReference>
<dbReference type="InterPro" id="IPR029787">
    <property type="entry name" value="Nucleotide_cyclase"/>
</dbReference>
<dbReference type="Gene3D" id="3.30.450.40">
    <property type="match status" value="2"/>
</dbReference>
<dbReference type="InterPro" id="IPR000700">
    <property type="entry name" value="PAS-assoc_C"/>
</dbReference>
<dbReference type="EMBL" id="JAIOIV010000102">
    <property type="protein sequence ID" value="MBZ0157083.1"/>
    <property type="molecule type" value="Genomic_DNA"/>
</dbReference>
<dbReference type="InterPro" id="IPR052155">
    <property type="entry name" value="Biofilm_reg_signaling"/>
</dbReference>
<dbReference type="CDD" id="cd00130">
    <property type="entry name" value="PAS"/>
    <property type="match status" value="3"/>
</dbReference>
<name>A0A953M290_9BACT</name>
<dbReference type="PROSITE" id="PS50887">
    <property type="entry name" value="GGDEF"/>
    <property type="match status" value="1"/>
</dbReference>
<proteinExistence type="predicted"/>
<evidence type="ECO:0000259" key="1">
    <source>
        <dbReference type="PROSITE" id="PS50112"/>
    </source>
</evidence>
<dbReference type="SMART" id="SM00065">
    <property type="entry name" value="GAF"/>
    <property type="match status" value="2"/>
</dbReference>
<feature type="domain" description="PAS" evidence="1">
    <location>
        <begin position="355"/>
        <end position="409"/>
    </location>
</feature>
<dbReference type="Pfam" id="PF01590">
    <property type="entry name" value="GAF"/>
    <property type="match status" value="2"/>
</dbReference>
<dbReference type="InterPro" id="IPR035965">
    <property type="entry name" value="PAS-like_dom_sf"/>
</dbReference>
<evidence type="ECO:0000259" key="3">
    <source>
        <dbReference type="PROSITE" id="PS50887"/>
    </source>
</evidence>
<dbReference type="InterPro" id="IPR000160">
    <property type="entry name" value="GGDEF_dom"/>
</dbReference>